<dbReference type="SUPFAM" id="SSF54001">
    <property type="entry name" value="Cysteine proteinases"/>
    <property type="match status" value="1"/>
</dbReference>
<feature type="domain" description="NlpC/P60" evidence="5">
    <location>
        <begin position="159"/>
        <end position="282"/>
    </location>
</feature>
<evidence type="ECO:0000313" key="6">
    <source>
        <dbReference type="EMBL" id="MFD0988117.1"/>
    </source>
</evidence>
<name>A0ABW3JCE1_9HYPH</name>
<keyword evidence="4" id="KW-0788">Thiol protease</keyword>
<reference evidence="7" key="1">
    <citation type="journal article" date="2019" name="Int. J. Syst. Evol. Microbiol.">
        <title>The Global Catalogue of Microorganisms (GCM) 10K type strain sequencing project: providing services to taxonomists for standard genome sequencing and annotation.</title>
        <authorList>
            <consortium name="The Broad Institute Genomics Platform"/>
            <consortium name="The Broad Institute Genome Sequencing Center for Infectious Disease"/>
            <person name="Wu L."/>
            <person name="Ma J."/>
        </authorList>
    </citation>
    <scope>NUCLEOTIDE SEQUENCE [LARGE SCALE GENOMIC DNA]</scope>
    <source>
        <strain evidence="7">CCUG 61697</strain>
    </source>
</reference>
<dbReference type="InterPro" id="IPR000064">
    <property type="entry name" value="NLP_P60_dom"/>
</dbReference>
<dbReference type="EMBL" id="JBHTJO010000002">
    <property type="protein sequence ID" value="MFD0988117.1"/>
    <property type="molecule type" value="Genomic_DNA"/>
</dbReference>
<dbReference type="Pfam" id="PF00877">
    <property type="entry name" value="NLPC_P60"/>
    <property type="match status" value="1"/>
</dbReference>
<dbReference type="PANTHER" id="PTHR47359:SF3">
    <property type="entry name" value="NLP_P60 DOMAIN-CONTAINING PROTEIN-RELATED"/>
    <property type="match status" value="1"/>
</dbReference>
<evidence type="ECO:0000259" key="5">
    <source>
        <dbReference type="PROSITE" id="PS51935"/>
    </source>
</evidence>
<evidence type="ECO:0000313" key="7">
    <source>
        <dbReference type="Proteomes" id="UP001597102"/>
    </source>
</evidence>
<dbReference type="Gene3D" id="3.90.1720.10">
    <property type="entry name" value="endopeptidase domain like (from Nostoc punctiforme)"/>
    <property type="match status" value="1"/>
</dbReference>
<keyword evidence="7" id="KW-1185">Reference proteome</keyword>
<organism evidence="6 7">
    <name type="scientific">Methyloligella solikamskensis</name>
    <dbReference type="NCBI Taxonomy" id="1177756"/>
    <lineage>
        <taxon>Bacteria</taxon>
        <taxon>Pseudomonadati</taxon>
        <taxon>Pseudomonadota</taxon>
        <taxon>Alphaproteobacteria</taxon>
        <taxon>Hyphomicrobiales</taxon>
        <taxon>Hyphomicrobiaceae</taxon>
        <taxon>Methyloligella</taxon>
    </lineage>
</organism>
<gene>
    <name evidence="6" type="ORF">ACFQ2F_13510</name>
</gene>
<comment type="caution">
    <text evidence="6">The sequence shown here is derived from an EMBL/GenBank/DDBJ whole genome shotgun (WGS) entry which is preliminary data.</text>
</comment>
<comment type="similarity">
    <text evidence="1">Belongs to the peptidase C40 family.</text>
</comment>
<dbReference type="InterPro" id="IPR041382">
    <property type="entry name" value="SH3_16"/>
</dbReference>
<evidence type="ECO:0000256" key="4">
    <source>
        <dbReference type="ARBA" id="ARBA00022807"/>
    </source>
</evidence>
<accession>A0ABW3JCE1</accession>
<evidence type="ECO:0000256" key="3">
    <source>
        <dbReference type="ARBA" id="ARBA00022801"/>
    </source>
</evidence>
<protein>
    <submittedName>
        <fullName evidence="6">NlpC/P60 family protein</fullName>
    </submittedName>
</protein>
<keyword evidence="2" id="KW-0645">Protease</keyword>
<evidence type="ECO:0000256" key="2">
    <source>
        <dbReference type="ARBA" id="ARBA00022670"/>
    </source>
</evidence>
<dbReference type="InterPro" id="IPR038765">
    <property type="entry name" value="Papain-like_cys_pep_sf"/>
</dbReference>
<dbReference type="Pfam" id="PF18348">
    <property type="entry name" value="SH3_16"/>
    <property type="match status" value="1"/>
</dbReference>
<dbReference type="PROSITE" id="PS51935">
    <property type="entry name" value="NLPC_P60"/>
    <property type="match status" value="1"/>
</dbReference>
<sequence length="291" mass="31534">MTTDGPPDPRLHPYRDDLAADYLRGQIEAPRYVEGTAYRVAVSHLPLRRAPKADAPLETEALFGETATVYDEKDGWGWAQIQDGYVGYLKMEGLAEDAPKPTHRLTALRSYLYPKPDIKTPPLDLINMNALLVADGKEGPFLPLATGGYVFARHAKPLQTAAEDYVAIAEMFLGTPYLWGGKTSLGLDCSGLVQLSLQAAGFDCPRDTDMQRGALGEKVEDLADLRRGDIVFWPGHVGIMRSTIALLHANAHHMAVAVEPLEDAKARIASEGAAEMEVRRMPALSGGGAAV</sequence>
<dbReference type="Proteomes" id="UP001597102">
    <property type="component" value="Unassembled WGS sequence"/>
</dbReference>
<dbReference type="RefSeq" id="WP_379090938.1">
    <property type="nucleotide sequence ID" value="NZ_JBHTJO010000002.1"/>
</dbReference>
<dbReference type="PANTHER" id="PTHR47359">
    <property type="entry name" value="PEPTIDOGLYCAN DL-ENDOPEPTIDASE CWLO"/>
    <property type="match status" value="1"/>
</dbReference>
<proteinExistence type="inferred from homology"/>
<keyword evidence="3" id="KW-0378">Hydrolase</keyword>
<dbReference type="InterPro" id="IPR051794">
    <property type="entry name" value="PG_Endopeptidase_C40"/>
</dbReference>
<evidence type="ECO:0000256" key="1">
    <source>
        <dbReference type="ARBA" id="ARBA00007074"/>
    </source>
</evidence>
<dbReference type="Gene3D" id="2.30.30.40">
    <property type="entry name" value="SH3 Domains"/>
    <property type="match status" value="1"/>
</dbReference>